<sequence>MRTCSDRGAGVVQYAALLVVAGGLVGALAATDVPATVETHAGRALCAMFRTDSGCGGAKPKTHVPATFTVNKATTTGGTDCRVDGGRQDPCLQPIDWGEKISDTDSTEKGNEDILDSKLLADCGAVTNDDDTRTEEEKAKAKANAEKNGTGKTKHLDACTFEPDGDLGTFWRWDDIGQPVTNCPHGDFHPTTNTTGILSWNQTYSTEISHEKTTGWSISVGPLSFGDTKTTTDSHTNTATTSTSLSVDVPPGRKVALTGGVEYRRVRGRFRLNYDTRVNGHYIWYANYVELAVPTGRTQVGMEDLTCDQKFMNGR</sequence>
<organism evidence="1 2">
    <name type="scientific">Actinomadura rubteroloni</name>
    <dbReference type="NCBI Taxonomy" id="1926885"/>
    <lineage>
        <taxon>Bacteria</taxon>
        <taxon>Bacillati</taxon>
        <taxon>Actinomycetota</taxon>
        <taxon>Actinomycetes</taxon>
        <taxon>Streptosporangiales</taxon>
        <taxon>Thermomonosporaceae</taxon>
        <taxon>Actinomadura</taxon>
    </lineage>
</organism>
<dbReference type="SUPFAM" id="SSF56973">
    <property type="entry name" value="Aerolisin/ETX pore-forming domain"/>
    <property type="match status" value="1"/>
</dbReference>
<gene>
    <name evidence="1" type="ORF">BTM25_28740</name>
</gene>
<protein>
    <submittedName>
        <fullName evidence="1">Uncharacterized protein</fullName>
    </submittedName>
</protein>
<dbReference type="EMBL" id="MTBP01000002">
    <property type="protein sequence ID" value="POM24246.1"/>
    <property type="molecule type" value="Genomic_DNA"/>
</dbReference>
<name>A0A2P4UGW0_9ACTN</name>
<evidence type="ECO:0000313" key="1">
    <source>
        <dbReference type="EMBL" id="POM24246.1"/>
    </source>
</evidence>
<keyword evidence="2" id="KW-1185">Reference proteome</keyword>
<comment type="caution">
    <text evidence="1">The sequence shown here is derived from an EMBL/GenBank/DDBJ whole genome shotgun (WGS) entry which is preliminary data.</text>
</comment>
<evidence type="ECO:0000313" key="2">
    <source>
        <dbReference type="Proteomes" id="UP000242367"/>
    </source>
</evidence>
<dbReference type="RefSeq" id="WP_146059058.1">
    <property type="nucleotide sequence ID" value="NZ_MTBP01000002.1"/>
</dbReference>
<reference evidence="1 2" key="1">
    <citation type="journal article" date="2017" name="Chemistry">
        <title>Isolation, Biosynthesis and Chemical Modifications of Rubterolones A-F: Rare Tropolone Alkaloids from Actinomadura sp. 5-2.</title>
        <authorList>
            <person name="Guo H."/>
            <person name="Benndorf R."/>
            <person name="Leichnitz D."/>
            <person name="Klassen J.L."/>
            <person name="Vollmers J."/>
            <person name="Gorls H."/>
            <person name="Steinacker M."/>
            <person name="Weigel C."/>
            <person name="Dahse H.M."/>
            <person name="Kaster A.K."/>
            <person name="de Beer Z.W."/>
            <person name="Poulsen M."/>
            <person name="Beemelmanns C."/>
        </authorList>
    </citation>
    <scope>NUCLEOTIDE SEQUENCE [LARGE SCALE GENOMIC DNA]</scope>
    <source>
        <strain evidence="1 2">5-2</strain>
    </source>
</reference>
<accession>A0A2P4UGW0</accession>
<dbReference type="Proteomes" id="UP000242367">
    <property type="component" value="Unassembled WGS sequence"/>
</dbReference>
<dbReference type="AlphaFoldDB" id="A0A2P4UGW0"/>
<proteinExistence type="predicted"/>